<keyword evidence="4" id="KW-0240">DNA-directed RNA polymerase</keyword>
<dbReference type="InterPro" id="IPR022800">
    <property type="entry name" value="Spt4/RpoE2_Znf"/>
</dbReference>
<keyword evidence="4" id="KW-0808">Transferase</keyword>
<keyword evidence="2" id="KW-0479">Metal-binding</keyword>
<sequence>MVTKACTRCHRLMEEERCAICNIPSSKNWSGFLIILDPENSGIAKELSINLPGEYALRVR</sequence>
<dbReference type="SMART" id="SM01389">
    <property type="entry name" value="Spt4"/>
    <property type="match status" value="1"/>
</dbReference>
<keyword evidence="4" id="KW-0548">Nucleotidyltransferase</keyword>
<protein>
    <recommendedName>
        <fullName evidence="2">Transcription elongation factor Spt4</fullName>
    </recommendedName>
</protein>
<dbReference type="AlphaFoldDB" id="A0A2A2H289"/>
<dbReference type="Proteomes" id="UP000217784">
    <property type="component" value="Unassembled WGS sequence"/>
</dbReference>
<feature type="binding site" evidence="2">
    <location>
        <position position="6"/>
    </location>
    <ligand>
        <name>Zn(2+)</name>
        <dbReference type="ChEBI" id="CHEBI:29105"/>
    </ligand>
</feature>
<dbReference type="EMBL" id="LMVM01000038">
    <property type="protein sequence ID" value="PAV03508.1"/>
    <property type="molecule type" value="Genomic_DNA"/>
</dbReference>
<feature type="binding site" evidence="2">
    <location>
        <position position="18"/>
    </location>
    <ligand>
        <name>Zn(2+)</name>
        <dbReference type="ChEBI" id="CHEBI:29105"/>
    </ligand>
</feature>
<dbReference type="InterPro" id="IPR007178">
    <property type="entry name" value="Spt4_arch"/>
</dbReference>
<dbReference type="SUPFAM" id="SSF63393">
    <property type="entry name" value="RNA polymerase subunits"/>
    <property type="match status" value="1"/>
</dbReference>
<dbReference type="PANTHER" id="PTHR40704">
    <property type="entry name" value="TRANSCRIPTION ELONGATION FACTOR SPT4"/>
    <property type="match status" value="1"/>
</dbReference>
<dbReference type="GO" id="GO:0006355">
    <property type="term" value="P:regulation of DNA-templated transcription"/>
    <property type="evidence" value="ECO:0007669"/>
    <property type="project" value="UniProtKB-UniRule"/>
</dbReference>
<keyword evidence="2" id="KW-0862">Zinc</keyword>
<feature type="binding site" evidence="2">
    <location>
        <position position="9"/>
    </location>
    <ligand>
        <name>Zn(2+)</name>
        <dbReference type="ChEBI" id="CHEBI:29105"/>
    </ligand>
</feature>
<dbReference type="Pfam" id="PF06093">
    <property type="entry name" value="Spt4"/>
    <property type="match status" value="1"/>
</dbReference>
<feature type="domain" description="Spt4/RpoE2 zinc finger" evidence="3">
    <location>
        <begin position="3"/>
        <end position="60"/>
    </location>
</feature>
<evidence type="ECO:0000259" key="3">
    <source>
        <dbReference type="SMART" id="SM01389"/>
    </source>
</evidence>
<proteinExistence type="inferred from homology"/>
<comment type="function">
    <text evidence="2">Stimulates transcription elongation.</text>
</comment>
<comment type="caution">
    <text evidence="4">The sequence shown here is derived from an EMBL/GenBank/DDBJ whole genome shotgun (WGS) entry which is preliminary data.</text>
</comment>
<evidence type="ECO:0000256" key="1">
    <source>
        <dbReference type="ARBA" id="ARBA00023163"/>
    </source>
</evidence>
<gene>
    <name evidence="2" type="primary">spt4</name>
    <name evidence="4" type="ORF">ASJ80_00720</name>
</gene>
<dbReference type="PANTHER" id="PTHR40704:SF1">
    <property type="entry name" value="TRANSCRIPTION ELONGATION FACTOR SPT4"/>
    <property type="match status" value="1"/>
</dbReference>
<evidence type="ECO:0000256" key="2">
    <source>
        <dbReference type="HAMAP-Rule" id="MF_00949"/>
    </source>
</evidence>
<evidence type="ECO:0000313" key="4">
    <source>
        <dbReference type="EMBL" id="PAV03508.1"/>
    </source>
</evidence>
<comment type="similarity">
    <text evidence="2">Belongs to the archaeal Spt4 family.</text>
</comment>
<name>A0A2A2H289_METBR</name>
<dbReference type="GO" id="GO:0008270">
    <property type="term" value="F:zinc ion binding"/>
    <property type="evidence" value="ECO:0007669"/>
    <property type="project" value="UniProtKB-UniRule"/>
</dbReference>
<evidence type="ECO:0000313" key="5">
    <source>
        <dbReference type="Proteomes" id="UP000217784"/>
    </source>
</evidence>
<keyword evidence="5" id="KW-1185">Reference proteome</keyword>
<dbReference type="HAMAP" id="MF_00949">
    <property type="entry name" value="Spt4_arch"/>
    <property type="match status" value="1"/>
</dbReference>
<dbReference type="NCBIfam" id="NF041664">
    <property type="entry name" value="RNAP_arch_Epp"/>
    <property type="match status" value="1"/>
</dbReference>
<dbReference type="InterPro" id="IPR029040">
    <property type="entry name" value="RPABC4/Spt4"/>
</dbReference>
<keyword evidence="1 2" id="KW-0804">Transcription</keyword>
<dbReference type="RefSeq" id="WP_069582932.1">
    <property type="nucleotide sequence ID" value="NZ_LMVM01000038.1"/>
</dbReference>
<dbReference type="GO" id="GO:0016779">
    <property type="term" value="F:nucleotidyltransferase activity"/>
    <property type="evidence" value="ECO:0007669"/>
    <property type="project" value="UniProtKB-KW"/>
</dbReference>
<organism evidence="4 5">
    <name type="scientific">Methanobacterium bryantii</name>
    <dbReference type="NCBI Taxonomy" id="2161"/>
    <lineage>
        <taxon>Archaea</taxon>
        <taxon>Methanobacteriati</taxon>
        <taxon>Methanobacteriota</taxon>
        <taxon>Methanomada group</taxon>
        <taxon>Methanobacteria</taxon>
        <taxon>Methanobacteriales</taxon>
        <taxon>Methanobacteriaceae</taxon>
        <taxon>Methanobacterium</taxon>
    </lineage>
</organism>
<reference evidence="4 5" key="1">
    <citation type="journal article" date="2017" name="BMC Genomics">
        <title>Genomic analysis of methanogenic archaea reveals a shift towards energy conservation.</title>
        <authorList>
            <person name="Gilmore S.P."/>
            <person name="Henske J.K."/>
            <person name="Sexton J.A."/>
            <person name="Solomon K.V."/>
            <person name="Seppala S."/>
            <person name="Yoo J.I."/>
            <person name="Huyett L.M."/>
            <person name="Pressman A."/>
            <person name="Cogan J.Z."/>
            <person name="Kivenson V."/>
            <person name="Peng X."/>
            <person name="Tan Y."/>
            <person name="Valentine D.L."/>
            <person name="O'Malley M.A."/>
        </authorList>
    </citation>
    <scope>NUCLEOTIDE SEQUENCE [LARGE SCALE GENOMIC DNA]</scope>
    <source>
        <strain evidence="4 5">M.o.H.</strain>
    </source>
</reference>
<comment type="subunit">
    <text evidence="2">Heterodimer composed of Spt4 and Spt5.</text>
</comment>
<feature type="binding site" evidence="2">
    <location>
        <position position="21"/>
    </location>
    <ligand>
        <name>Zn(2+)</name>
        <dbReference type="ChEBI" id="CHEBI:29105"/>
    </ligand>
</feature>
<dbReference type="InterPro" id="IPR038589">
    <property type="entry name" value="Spt4_dom_sf"/>
</dbReference>
<dbReference type="GO" id="GO:0000428">
    <property type="term" value="C:DNA-directed RNA polymerase complex"/>
    <property type="evidence" value="ECO:0007669"/>
    <property type="project" value="UniProtKB-KW"/>
</dbReference>
<dbReference type="Gene3D" id="2.20.28.90">
    <property type="match status" value="1"/>
</dbReference>
<keyword evidence="2" id="KW-0805">Transcription regulation</keyword>
<dbReference type="OrthoDB" id="275101at2157"/>
<accession>A0A2A2H289</accession>